<dbReference type="EMBL" id="JBHUHZ010000003">
    <property type="protein sequence ID" value="MFD2164195.1"/>
    <property type="molecule type" value="Genomic_DNA"/>
</dbReference>
<reference evidence="3" key="1">
    <citation type="journal article" date="2019" name="Int. J. Syst. Evol. Microbiol.">
        <title>The Global Catalogue of Microorganisms (GCM) 10K type strain sequencing project: providing services to taxonomists for standard genome sequencing and annotation.</title>
        <authorList>
            <consortium name="The Broad Institute Genomics Platform"/>
            <consortium name="The Broad Institute Genome Sequencing Center for Infectious Disease"/>
            <person name="Wu L."/>
            <person name="Ma J."/>
        </authorList>
    </citation>
    <scope>NUCLEOTIDE SEQUENCE [LARGE SCALE GENOMIC DNA]</scope>
    <source>
        <strain evidence="3">KCTC 42217</strain>
    </source>
</reference>
<keyword evidence="1" id="KW-0812">Transmembrane</keyword>
<keyword evidence="1" id="KW-0472">Membrane</keyword>
<evidence type="ECO:0000256" key="1">
    <source>
        <dbReference type="SAM" id="Phobius"/>
    </source>
</evidence>
<dbReference type="Proteomes" id="UP001597387">
    <property type="component" value="Unassembled WGS sequence"/>
</dbReference>
<accession>A0ABW4ZQJ9</accession>
<feature type="transmembrane region" description="Helical" evidence="1">
    <location>
        <begin position="262"/>
        <end position="281"/>
    </location>
</feature>
<organism evidence="2 3">
    <name type="scientific">Paradesertivirga mongoliensis</name>
    <dbReference type="NCBI Taxonomy" id="2100740"/>
    <lineage>
        <taxon>Bacteria</taxon>
        <taxon>Pseudomonadati</taxon>
        <taxon>Bacteroidota</taxon>
        <taxon>Sphingobacteriia</taxon>
        <taxon>Sphingobacteriales</taxon>
        <taxon>Sphingobacteriaceae</taxon>
        <taxon>Paradesertivirga</taxon>
    </lineage>
</organism>
<protein>
    <submittedName>
        <fullName evidence="2">Uncharacterized protein</fullName>
    </submittedName>
</protein>
<gene>
    <name evidence="2" type="ORF">ACFSJU_17430</name>
</gene>
<keyword evidence="3" id="KW-1185">Reference proteome</keyword>
<evidence type="ECO:0000313" key="2">
    <source>
        <dbReference type="EMBL" id="MFD2164195.1"/>
    </source>
</evidence>
<sequence>MRTTLLLLWTLTVNYTAFGMCMWSGINVWPKQQSISSNSIFIIEGYAGSQELIKNINIKNRIYLKSGKQTIDLKVVKVNIGQFRLTQAILKPLKRLAFGETYELHIDNLTHIDKHAYKITKWKVANQIDQERPAWTHEPNFKQNTYVSYGCGPEKLVNFCGEFQDTSPTLVYTRVLNKRNNSAADYYLISEKNSIALGHGMCAGEFSFDERTTYEVQFGLMDASGNTTKKLTKPISFKGPTESDYSNSDDVLDCSCSSNKAIINYSLLGSGLLGFGLFVYIKRRGRKKL</sequence>
<comment type="caution">
    <text evidence="2">The sequence shown here is derived from an EMBL/GenBank/DDBJ whole genome shotgun (WGS) entry which is preliminary data.</text>
</comment>
<keyword evidence="1" id="KW-1133">Transmembrane helix</keyword>
<proteinExistence type="predicted"/>
<name>A0ABW4ZQJ9_9SPHI</name>
<dbReference type="RefSeq" id="WP_255904380.1">
    <property type="nucleotide sequence ID" value="NZ_JAFMZO010000004.1"/>
</dbReference>
<evidence type="ECO:0000313" key="3">
    <source>
        <dbReference type="Proteomes" id="UP001597387"/>
    </source>
</evidence>